<dbReference type="InterPro" id="IPR000878">
    <property type="entry name" value="4pyrrol_Mease"/>
</dbReference>
<reference evidence="8" key="1">
    <citation type="journal article" date="2015" name="Nature">
        <title>Complex archaea that bridge the gap between prokaryotes and eukaryotes.</title>
        <authorList>
            <person name="Spang A."/>
            <person name="Saw J.H."/>
            <person name="Jorgensen S.L."/>
            <person name="Zaremba-Niedzwiedzka K."/>
            <person name="Martijn J."/>
            <person name="Lind A.E."/>
            <person name="van Eijk R."/>
            <person name="Schleper C."/>
            <person name="Guy L."/>
            <person name="Ettema T.J."/>
        </authorList>
    </citation>
    <scope>NUCLEOTIDE SEQUENCE</scope>
</reference>
<comment type="caution">
    <text evidence="8">The sequence shown here is derived from an EMBL/GenBank/DDBJ whole genome shotgun (WGS) entry which is preliminary data.</text>
</comment>
<gene>
    <name evidence="8" type="ORF">LCGC14_1074970</name>
</gene>
<evidence type="ECO:0000313" key="8">
    <source>
        <dbReference type="EMBL" id="KKN06666.1"/>
    </source>
</evidence>
<evidence type="ECO:0000256" key="4">
    <source>
        <dbReference type="ARBA" id="ARBA00022603"/>
    </source>
</evidence>
<dbReference type="PIRSF" id="PIRSF036427">
    <property type="entry name" value="Precrrn-2_mtase"/>
    <property type="match status" value="1"/>
</dbReference>
<name>A0A0F9Q026_9ZZZZ</name>
<dbReference type="GO" id="GO:0009236">
    <property type="term" value="P:cobalamin biosynthetic process"/>
    <property type="evidence" value="ECO:0007669"/>
    <property type="project" value="UniProtKB-UniPathway"/>
</dbReference>
<dbReference type="PANTHER" id="PTHR43467">
    <property type="entry name" value="COBALT-PRECORRIN-2 C(20)-METHYLTRANSFERASE"/>
    <property type="match status" value="1"/>
</dbReference>
<proteinExistence type="inferred from homology"/>
<evidence type="ECO:0000256" key="3">
    <source>
        <dbReference type="ARBA" id="ARBA00022573"/>
    </source>
</evidence>
<dbReference type="InterPro" id="IPR014777">
    <property type="entry name" value="4pyrrole_Mease_sub1"/>
</dbReference>
<dbReference type="Pfam" id="PF00590">
    <property type="entry name" value="TP_methylase"/>
    <property type="match status" value="1"/>
</dbReference>
<dbReference type="AlphaFoldDB" id="A0A0F9Q026"/>
<comment type="similarity">
    <text evidence="2">Belongs to the precorrin methyltransferase family.</text>
</comment>
<dbReference type="NCBIfam" id="TIGR01467">
    <property type="entry name" value="cobI_cbiL"/>
    <property type="match status" value="1"/>
</dbReference>
<evidence type="ECO:0000256" key="5">
    <source>
        <dbReference type="ARBA" id="ARBA00022679"/>
    </source>
</evidence>
<keyword evidence="3" id="KW-0169">Cobalamin biosynthesis</keyword>
<evidence type="ECO:0000256" key="1">
    <source>
        <dbReference type="ARBA" id="ARBA00004953"/>
    </source>
</evidence>
<dbReference type="Gene3D" id="3.30.950.10">
    <property type="entry name" value="Methyltransferase, Cobalt-precorrin-4 Transmethylase, Domain 2"/>
    <property type="match status" value="1"/>
</dbReference>
<dbReference type="SUPFAM" id="SSF53790">
    <property type="entry name" value="Tetrapyrrole methylase"/>
    <property type="match status" value="1"/>
</dbReference>
<dbReference type="InterPro" id="IPR014776">
    <property type="entry name" value="4pyrrole_Mease_sub2"/>
</dbReference>
<evidence type="ECO:0000259" key="7">
    <source>
        <dbReference type="Pfam" id="PF00590"/>
    </source>
</evidence>
<dbReference type="CDD" id="cd11645">
    <property type="entry name" value="Precorrin_2_C20_MT"/>
    <property type="match status" value="1"/>
</dbReference>
<dbReference type="GO" id="GO:0030788">
    <property type="term" value="F:precorrin-2 C20-methyltransferase activity"/>
    <property type="evidence" value="ECO:0007669"/>
    <property type="project" value="InterPro"/>
</dbReference>
<accession>A0A0F9Q026</accession>
<evidence type="ECO:0000256" key="6">
    <source>
        <dbReference type="ARBA" id="ARBA00022691"/>
    </source>
</evidence>
<sequence>MNSEPGNFYGIGVGPGDNELLTLKAVRIIKSVDCVFVPKADTKESSTALEIVKDVVADKRIIEQVYPMVRDKTRLETAWSKAANEIKCEVESGNNVAYLTIGDPLTFSTYCYLLQHLSKLIPSQNIHTIPGITSYNAAACLANYPLIEQDEKLAIIPISKEVSELRPILNTFDTVVLMKVAKKLDEVIKLLEEMNLIENSLFASYVGFNNELITHDLNSLKGSGKGYLSVIIVRKPPHT</sequence>
<dbReference type="InterPro" id="IPR006364">
    <property type="entry name" value="CobI/CbiL/CobIJ_dom"/>
</dbReference>
<dbReference type="InterPro" id="IPR035996">
    <property type="entry name" value="4pyrrol_Methylase_sf"/>
</dbReference>
<evidence type="ECO:0000256" key="2">
    <source>
        <dbReference type="ARBA" id="ARBA00005879"/>
    </source>
</evidence>
<feature type="domain" description="Tetrapyrrole methylase" evidence="7">
    <location>
        <begin position="8"/>
        <end position="214"/>
    </location>
</feature>
<protein>
    <recommendedName>
        <fullName evidence="7">Tetrapyrrole methylase domain-containing protein</fullName>
    </recommendedName>
</protein>
<keyword evidence="4" id="KW-0489">Methyltransferase</keyword>
<keyword evidence="6" id="KW-0949">S-adenosyl-L-methionine</keyword>
<dbReference type="InterPro" id="IPR012382">
    <property type="entry name" value="CobI/CbiL"/>
</dbReference>
<dbReference type="GO" id="GO:0032259">
    <property type="term" value="P:methylation"/>
    <property type="evidence" value="ECO:0007669"/>
    <property type="project" value="UniProtKB-KW"/>
</dbReference>
<dbReference type="PANTHER" id="PTHR43467:SF2">
    <property type="entry name" value="COBALT-PRECORRIN-2 C(20)-METHYLTRANSFERASE"/>
    <property type="match status" value="1"/>
</dbReference>
<dbReference type="Gene3D" id="3.40.1010.10">
    <property type="entry name" value="Cobalt-precorrin-4 Transmethylase, Domain 1"/>
    <property type="match status" value="1"/>
</dbReference>
<dbReference type="EMBL" id="LAZR01004661">
    <property type="protein sequence ID" value="KKN06666.1"/>
    <property type="molecule type" value="Genomic_DNA"/>
</dbReference>
<organism evidence="8">
    <name type="scientific">marine sediment metagenome</name>
    <dbReference type="NCBI Taxonomy" id="412755"/>
    <lineage>
        <taxon>unclassified sequences</taxon>
        <taxon>metagenomes</taxon>
        <taxon>ecological metagenomes</taxon>
    </lineage>
</organism>
<keyword evidence="5" id="KW-0808">Transferase</keyword>
<comment type="pathway">
    <text evidence="1">Cofactor biosynthesis; adenosylcobalamin biosynthesis.</text>
</comment>
<dbReference type="UniPathway" id="UPA00148"/>